<dbReference type="CDD" id="cd02846">
    <property type="entry name" value="PAZ_argonaute_like"/>
    <property type="match status" value="1"/>
</dbReference>
<dbReference type="Gene3D" id="3.30.420.10">
    <property type="entry name" value="Ribonuclease H-like superfamily/Ribonuclease H"/>
    <property type="match status" value="1"/>
</dbReference>
<feature type="region of interest" description="Disordered" evidence="1">
    <location>
        <begin position="387"/>
        <end position="407"/>
    </location>
</feature>
<evidence type="ECO:0000256" key="1">
    <source>
        <dbReference type="SAM" id="MobiDB-lite"/>
    </source>
</evidence>
<dbReference type="InterPro" id="IPR003165">
    <property type="entry name" value="Piwi"/>
</dbReference>
<evidence type="ECO:0000313" key="3">
    <source>
        <dbReference type="Proteomes" id="UP000025227"/>
    </source>
</evidence>
<dbReference type="InterPro" id="IPR036397">
    <property type="entry name" value="RNaseH_sf"/>
</dbReference>
<dbReference type="PANTHER" id="PTHR22891">
    <property type="entry name" value="EUKARYOTIC TRANSLATION INITIATION FACTOR 2C"/>
    <property type="match status" value="1"/>
</dbReference>
<dbReference type="PROSITE" id="PS50822">
    <property type="entry name" value="PIWI"/>
    <property type="match status" value="1"/>
</dbReference>
<evidence type="ECO:0000313" key="4">
    <source>
        <dbReference type="WBParaSite" id="HCON_00162700-00001"/>
    </source>
</evidence>
<dbReference type="Gene3D" id="3.40.50.2300">
    <property type="match status" value="1"/>
</dbReference>
<dbReference type="Proteomes" id="UP000025227">
    <property type="component" value="Unplaced"/>
</dbReference>
<name>A0A7I4YZR8_HAECO</name>
<protein>
    <submittedName>
        <fullName evidence="4">Piwi domain-containing protein</fullName>
    </submittedName>
</protein>
<dbReference type="InterPro" id="IPR012337">
    <property type="entry name" value="RNaseH-like_sf"/>
</dbReference>
<dbReference type="SUPFAM" id="SSF101690">
    <property type="entry name" value="PAZ domain"/>
    <property type="match status" value="1"/>
</dbReference>
<dbReference type="OrthoDB" id="5868801at2759"/>
<dbReference type="OMA" id="KCCNIFF"/>
<dbReference type="Pfam" id="PF02170">
    <property type="entry name" value="PAZ"/>
    <property type="match status" value="1"/>
</dbReference>
<dbReference type="InterPro" id="IPR032472">
    <property type="entry name" value="ArgoL2"/>
</dbReference>
<organism evidence="3 4">
    <name type="scientific">Haemonchus contortus</name>
    <name type="common">Barber pole worm</name>
    <dbReference type="NCBI Taxonomy" id="6289"/>
    <lineage>
        <taxon>Eukaryota</taxon>
        <taxon>Metazoa</taxon>
        <taxon>Ecdysozoa</taxon>
        <taxon>Nematoda</taxon>
        <taxon>Chromadorea</taxon>
        <taxon>Rhabditida</taxon>
        <taxon>Rhabditina</taxon>
        <taxon>Rhabditomorpha</taxon>
        <taxon>Strongyloidea</taxon>
        <taxon>Trichostrongylidae</taxon>
        <taxon>Haemonchus</taxon>
    </lineage>
</organism>
<feature type="domain" description="Piwi" evidence="2">
    <location>
        <begin position="586"/>
        <end position="866"/>
    </location>
</feature>
<dbReference type="SUPFAM" id="SSF53098">
    <property type="entry name" value="Ribonuclease H-like"/>
    <property type="match status" value="1"/>
</dbReference>
<keyword evidence="3" id="KW-1185">Reference proteome</keyword>
<dbReference type="SMART" id="SM00950">
    <property type="entry name" value="Piwi"/>
    <property type="match status" value="1"/>
</dbReference>
<feature type="compositionally biased region" description="Polar residues" evidence="1">
    <location>
        <begin position="387"/>
        <end position="398"/>
    </location>
</feature>
<dbReference type="Gene3D" id="2.170.260.10">
    <property type="entry name" value="paz domain"/>
    <property type="match status" value="1"/>
</dbReference>
<dbReference type="Pfam" id="PF02171">
    <property type="entry name" value="Piwi"/>
    <property type="match status" value="1"/>
</dbReference>
<dbReference type="AlphaFoldDB" id="A0A7I4YZR8"/>
<dbReference type="InterPro" id="IPR003100">
    <property type="entry name" value="PAZ_dom"/>
</dbReference>
<dbReference type="GO" id="GO:0003723">
    <property type="term" value="F:RNA binding"/>
    <property type="evidence" value="ECO:0007669"/>
    <property type="project" value="InterPro"/>
</dbReference>
<proteinExistence type="predicted"/>
<reference evidence="4" key="1">
    <citation type="submission" date="2020-12" db="UniProtKB">
        <authorList>
            <consortium name="WormBaseParasite"/>
        </authorList>
    </citation>
    <scope>IDENTIFICATION</scope>
    <source>
        <strain evidence="4">MHco3</strain>
    </source>
</reference>
<dbReference type="Pfam" id="PF16488">
    <property type="entry name" value="ArgoL2"/>
    <property type="match status" value="1"/>
</dbReference>
<sequence>MAAPGGGGDVRKTGMSKKDMLTEAQAKLEAFHLEPEAPIMAKNAPPGVLGSRYVVQTNAFGVQLEKPMAFWRYDVVISAEIGSAKRPVFFTKKGRDDYIIMNRNYKCKLVFDAVVRLYSDFFDDPDQLWYDGQSILFSGKDLFKSRAKSSIKFHIAGKDCKHQSLSVIETITFDIAPVKEDYCMSLTEKELLTKTANSDLSQNDRSITQFMELVFNQMAITNPQEHAVFENGKVFMSHPWNFGFHQQDCPSVGGGKRLFPGTQKSVRFIEGPGGRNYNNPALIIDAKKAAFHEELPLIEKAKHILNDNLLERVTEIGLERLNAGMKGLYFYTKHLGYECDHQIAGIVQHTADDTTFEDHEGRRISVRDYFEEKYKIRLLPMQRVTIPQQTPDQSQKATRSCAVPPGERQDNIARGARALKLLGSDDNPFVSNAGLYIYKDPIKVTGRLLPPPKLKYRDDTATVRDGKWRTPRGHLLIPAECEVWAVYALIANQNKSSIHQLIVRFAEMFFKEASNRGIRLPHPSEIEVTESEDELKARLKEAAKHNCKYCLIVSADSITTAHKKIKLWERELEMVTQDAKLSNVEKVVHDRRMVTMENILLKANLKLGGLNYEIDMNGQMPSEEFKNWIRLGRLFLGIGVSHPPPSQNFDERSVPSVVGYAANFKANSYDFVGDYLFQSSRREETVNTMSDIIRNVLPKFAQNHGNKFPRDLIIYRSGLSEGSFSTILTHEIPLLRGALAALGAKNVKIVFIVAQKEHNVRLMLERIDRTRRPTEQNIPPGVVVDEGLTHPSFKEFYLNSHITLQGSARTPRYTVLVDDLNLSMDELEGMTYVLTYDHQIVNLPTSLPTPLYVANRYAERGRNTYAAHLICTNSEASSESGSSIDFGFLAQRLSYNNTSLCNIRVNA</sequence>
<accession>A0A7I4YZR8</accession>
<evidence type="ECO:0000259" key="2">
    <source>
        <dbReference type="PROSITE" id="PS50822"/>
    </source>
</evidence>
<dbReference type="InterPro" id="IPR036085">
    <property type="entry name" value="PAZ_dom_sf"/>
</dbReference>
<dbReference type="WBParaSite" id="HCON_00162700-00001">
    <property type="protein sequence ID" value="HCON_00162700-00001"/>
    <property type="gene ID" value="HCON_00162700"/>
</dbReference>